<evidence type="ECO:0000313" key="5">
    <source>
        <dbReference type="Proteomes" id="UP000095256"/>
    </source>
</evidence>
<dbReference type="STRING" id="762845.BCR26_13055"/>
<dbReference type="AlphaFoldDB" id="A0A1E5KXL3"/>
<feature type="region of interest" description="Disordered" evidence="1">
    <location>
        <begin position="38"/>
        <end position="79"/>
    </location>
</feature>
<dbReference type="OrthoDB" id="2182685at2"/>
<dbReference type="Pfam" id="PF13731">
    <property type="entry name" value="WxL"/>
    <property type="match status" value="1"/>
</dbReference>
<dbReference type="Proteomes" id="UP000095256">
    <property type="component" value="Unassembled WGS sequence"/>
</dbReference>
<feature type="signal peptide" evidence="2">
    <location>
        <begin position="1"/>
        <end position="25"/>
    </location>
</feature>
<reference evidence="4 5" key="1">
    <citation type="submission" date="2016-09" db="EMBL/GenBank/DDBJ databases">
        <authorList>
            <person name="Capua I."/>
            <person name="De Benedictis P."/>
            <person name="Joannis T."/>
            <person name="Lombin L.H."/>
            <person name="Cattoli G."/>
        </authorList>
    </citation>
    <scope>NUCLEOTIDE SEQUENCE [LARGE SCALE GENOMIC DNA]</scope>
    <source>
        <strain evidence="4 5">LMG 25899</strain>
    </source>
</reference>
<sequence length="266" mass="27819">MKNTTLSSLALAAFLALGAPATVLAAPTALDSTGTVKVEEGVAGGGDTPTVDPENPEKPLPDPDPESPGENENTDKGSLIVEKTTNLEFGTVKTSADAVTAFAKPLVFTDPDNAETKIRRGNYVQWADVRAGGKYGYTITAQLTQQFTGTGNNKLTASTIDFSNGSIVSQGDNKNVIPSNIATGFQLTEAENDAKTVVTADKVKKEGKGRYIMSFGKSNADLAKDTTDKSIKLTIPAVTASNMAVDTYTAKVTWKIVAAPEEAPEG</sequence>
<evidence type="ECO:0000259" key="3">
    <source>
        <dbReference type="Pfam" id="PF13731"/>
    </source>
</evidence>
<dbReference type="RefSeq" id="WP_069698489.1">
    <property type="nucleotide sequence ID" value="NZ_JAGGMA010000029.1"/>
</dbReference>
<proteinExistence type="predicted"/>
<keyword evidence="2" id="KW-0732">Signal</keyword>
<evidence type="ECO:0000256" key="2">
    <source>
        <dbReference type="SAM" id="SignalP"/>
    </source>
</evidence>
<protein>
    <recommendedName>
        <fullName evidence="3">WxL domain-containing protein</fullName>
    </recommendedName>
</protein>
<feature type="chain" id="PRO_5009180557" description="WxL domain-containing protein" evidence="2">
    <location>
        <begin position="26"/>
        <end position="266"/>
    </location>
</feature>
<dbReference type="EMBL" id="MIEK01000020">
    <property type="protein sequence ID" value="OEH82573.1"/>
    <property type="molecule type" value="Genomic_DNA"/>
</dbReference>
<evidence type="ECO:0000313" key="4">
    <source>
        <dbReference type="EMBL" id="OEH82573.1"/>
    </source>
</evidence>
<feature type="domain" description="WxL" evidence="3">
    <location>
        <begin position="28"/>
        <end position="260"/>
    </location>
</feature>
<gene>
    <name evidence="4" type="ORF">BCR26_13055</name>
</gene>
<dbReference type="InterPro" id="IPR027994">
    <property type="entry name" value="WxL_dom"/>
</dbReference>
<comment type="caution">
    <text evidence="4">The sequence shown here is derived from an EMBL/GenBank/DDBJ whole genome shotgun (WGS) entry which is preliminary data.</text>
</comment>
<name>A0A1E5KXL3_9ENTE</name>
<evidence type="ECO:0000256" key="1">
    <source>
        <dbReference type="SAM" id="MobiDB-lite"/>
    </source>
</evidence>
<accession>A0A1E5KXL3</accession>
<keyword evidence="5" id="KW-1185">Reference proteome</keyword>
<organism evidence="4 5">
    <name type="scientific">Enterococcus rivorum</name>
    <dbReference type="NCBI Taxonomy" id="762845"/>
    <lineage>
        <taxon>Bacteria</taxon>
        <taxon>Bacillati</taxon>
        <taxon>Bacillota</taxon>
        <taxon>Bacilli</taxon>
        <taxon>Lactobacillales</taxon>
        <taxon>Enterococcaceae</taxon>
        <taxon>Enterococcus</taxon>
    </lineage>
</organism>